<gene>
    <name evidence="1" type="ORF">J07HQW1_00694</name>
</gene>
<organism evidence="1 2">
    <name type="scientific">Haloquadratum walsbyi J07HQW1</name>
    <dbReference type="NCBI Taxonomy" id="1238424"/>
    <lineage>
        <taxon>Archaea</taxon>
        <taxon>Methanobacteriati</taxon>
        <taxon>Methanobacteriota</taxon>
        <taxon>Stenosarchaea group</taxon>
        <taxon>Halobacteria</taxon>
        <taxon>Halobacteriales</taxon>
        <taxon>Haloferacaceae</taxon>
        <taxon>Haloquadratum</taxon>
    </lineage>
</organism>
<dbReference type="AlphaFoldDB" id="U1PAS7"/>
<reference evidence="1 2" key="1">
    <citation type="journal article" date="2013" name="PLoS ONE">
        <title>Assembly-driven community genomics of a hypersaline microbial ecosystem.</title>
        <authorList>
            <person name="Podell S."/>
            <person name="Ugalde J.A."/>
            <person name="Narasingarao P."/>
            <person name="Banfield J.F."/>
            <person name="Heidelberg K.B."/>
            <person name="Allen E.E."/>
        </authorList>
    </citation>
    <scope>NUCLEOTIDE SEQUENCE [LARGE SCALE GENOMIC DNA]</scope>
    <source>
        <strain evidence="2">J07HQW1</strain>
    </source>
</reference>
<dbReference type="EMBL" id="KE356560">
    <property type="protein sequence ID" value="ERG90667.1"/>
    <property type="molecule type" value="Genomic_DNA"/>
</dbReference>
<protein>
    <submittedName>
        <fullName evidence="1">Uncharacterized protein</fullName>
    </submittedName>
</protein>
<dbReference type="Proteomes" id="UP000030649">
    <property type="component" value="Unassembled WGS sequence"/>
</dbReference>
<sequence>MQTERRQLSGHTADNRSCSGECEYRVSVEFLHRDALPFPDRDGWTSEPPAFGYGSIGVITDGPTLRNTRGHKNIKYAECSW</sequence>
<name>U1PAS7_9EURY</name>
<evidence type="ECO:0000313" key="1">
    <source>
        <dbReference type="EMBL" id="ERG90667.1"/>
    </source>
</evidence>
<evidence type="ECO:0000313" key="2">
    <source>
        <dbReference type="Proteomes" id="UP000030649"/>
    </source>
</evidence>
<accession>U1PAS7</accession>
<proteinExistence type="predicted"/>
<dbReference type="HOGENOM" id="CLU_2565658_0_0_2"/>